<feature type="region of interest" description="Disordered" evidence="7">
    <location>
        <begin position="143"/>
        <end position="488"/>
    </location>
</feature>
<evidence type="ECO:0000256" key="4">
    <source>
        <dbReference type="ARBA" id="ARBA00022552"/>
    </source>
</evidence>
<feature type="compositionally biased region" description="Acidic residues" evidence="7">
    <location>
        <begin position="420"/>
        <end position="466"/>
    </location>
</feature>
<dbReference type="GO" id="GO:0032040">
    <property type="term" value="C:small-subunit processome"/>
    <property type="evidence" value="ECO:0007669"/>
    <property type="project" value="InterPro"/>
</dbReference>
<evidence type="ECO:0000256" key="7">
    <source>
        <dbReference type="SAM" id="MobiDB-lite"/>
    </source>
</evidence>
<feature type="region of interest" description="Disordered" evidence="7">
    <location>
        <begin position="771"/>
        <end position="802"/>
    </location>
</feature>
<dbReference type="Pfam" id="PF04147">
    <property type="entry name" value="Nop14"/>
    <property type="match status" value="2"/>
</dbReference>
<evidence type="ECO:0000256" key="6">
    <source>
        <dbReference type="ARBA" id="ARBA00024695"/>
    </source>
</evidence>
<dbReference type="Proteomes" id="UP000799537">
    <property type="component" value="Unassembled WGS sequence"/>
</dbReference>
<keyword evidence="4" id="KW-0698">rRNA processing</keyword>
<evidence type="ECO:0000256" key="3">
    <source>
        <dbReference type="ARBA" id="ARBA00022517"/>
    </source>
</evidence>
<evidence type="ECO:0000256" key="2">
    <source>
        <dbReference type="ARBA" id="ARBA00007466"/>
    </source>
</evidence>
<dbReference type="AlphaFoldDB" id="A0A6A6CE54"/>
<feature type="compositionally biased region" description="Low complexity" evidence="7">
    <location>
        <begin position="407"/>
        <end position="419"/>
    </location>
</feature>
<dbReference type="GO" id="GO:0030692">
    <property type="term" value="C:Noc4p-Nop14p complex"/>
    <property type="evidence" value="ECO:0007669"/>
    <property type="project" value="TreeGrafter"/>
</dbReference>
<organism evidence="8 9">
    <name type="scientific">Zasmidium cellare ATCC 36951</name>
    <dbReference type="NCBI Taxonomy" id="1080233"/>
    <lineage>
        <taxon>Eukaryota</taxon>
        <taxon>Fungi</taxon>
        <taxon>Dikarya</taxon>
        <taxon>Ascomycota</taxon>
        <taxon>Pezizomycotina</taxon>
        <taxon>Dothideomycetes</taxon>
        <taxon>Dothideomycetidae</taxon>
        <taxon>Mycosphaerellales</taxon>
        <taxon>Mycosphaerellaceae</taxon>
        <taxon>Zasmidium</taxon>
    </lineage>
</organism>
<accession>A0A6A6CE54</accession>
<reference evidence="8" key="1">
    <citation type="journal article" date="2020" name="Stud. Mycol.">
        <title>101 Dothideomycetes genomes: a test case for predicting lifestyles and emergence of pathogens.</title>
        <authorList>
            <person name="Haridas S."/>
            <person name="Albert R."/>
            <person name="Binder M."/>
            <person name="Bloem J."/>
            <person name="Labutti K."/>
            <person name="Salamov A."/>
            <person name="Andreopoulos B."/>
            <person name="Baker S."/>
            <person name="Barry K."/>
            <person name="Bills G."/>
            <person name="Bluhm B."/>
            <person name="Cannon C."/>
            <person name="Castanera R."/>
            <person name="Culley D."/>
            <person name="Daum C."/>
            <person name="Ezra D."/>
            <person name="Gonzalez J."/>
            <person name="Henrissat B."/>
            <person name="Kuo A."/>
            <person name="Liang C."/>
            <person name="Lipzen A."/>
            <person name="Lutzoni F."/>
            <person name="Magnuson J."/>
            <person name="Mondo S."/>
            <person name="Nolan M."/>
            <person name="Ohm R."/>
            <person name="Pangilinan J."/>
            <person name="Park H.-J."/>
            <person name="Ramirez L."/>
            <person name="Alfaro M."/>
            <person name="Sun H."/>
            <person name="Tritt A."/>
            <person name="Yoshinaga Y."/>
            <person name="Zwiers L.-H."/>
            <person name="Turgeon B."/>
            <person name="Goodwin S."/>
            <person name="Spatafora J."/>
            <person name="Crous P."/>
            <person name="Grigoriev I."/>
        </authorList>
    </citation>
    <scope>NUCLEOTIDE SEQUENCE</scope>
    <source>
        <strain evidence="8">ATCC 36951</strain>
    </source>
</reference>
<feature type="region of interest" description="Disordered" evidence="7">
    <location>
        <begin position="839"/>
        <end position="863"/>
    </location>
</feature>
<protein>
    <recommendedName>
        <fullName evidence="10">Nop14-like protein</fullName>
    </recommendedName>
</protein>
<evidence type="ECO:0000256" key="5">
    <source>
        <dbReference type="ARBA" id="ARBA00023242"/>
    </source>
</evidence>
<evidence type="ECO:0000313" key="8">
    <source>
        <dbReference type="EMBL" id="KAF2165484.1"/>
    </source>
</evidence>
<keyword evidence="3" id="KW-0690">Ribosome biogenesis</keyword>
<keyword evidence="9" id="KW-1185">Reference proteome</keyword>
<feature type="compositionally biased region" description="Basic and acidic residues" evidence="7">
    <location>
        <begin position="231"/>
        <end position="261"/>
    </location>
</feature>
<feature type="compositionally biased region" description="Basic and acidic residues" evidence="7">
    <location>
        <begin position="308"/>
        <end position="372"/>
    </location>
</feature>
<evidence type="ECO:0008006" key="10">
    <source>
        <dbReference type="Google" id="ProtNLM"/>
    </source>
</evidence>
<feature type="compositionally biased region" description="Acidic residues" evidence="7">
    <location>
        <begin position="373"/>
        <end position="400"/>
    </location>
</feature>
<dbReference type="GO" id="GO:0030490">
    <property type="term" value="P:maturation of SSU-rRNA"/>
    <property type="evidence" value="ECO:0007669"/>
    <property type="project" value="TreeGrafter"/>
</dbReference>
<keyword evidence="5" id="KW-0539">Nucleus</keyword>
<comment type="function">
    <text evidence="6">Involved in nucleolar processing of pre-18S ribosomal RNA. Has a role in the nuclear export of 40S pre-ribosomal subunit to the cytoplasm.</text>
</comment>
<sequence>MPASQLKRLKASLRDQGVTGPQKSKKQKKQQSAGKTATDRVQRNAALQQIRDSFNPFELRATNARPEKFNSASAKDAAVNGKGRYKDVLHRPGVSKSAGEEMRRATLLPEMHRRNKVGGLLDRRIGEGDVDMTPEEKAVQRFAKEKERKAKGRSLFDLEGSDDEAGNGFGAALTHGGRRIDDLAADDFGEEVSGESEDDEDDGELLRRKRRRSDEDEEEEGEGPVDAEEQQPERKKTKKEVMEEVIAKSKMHKYERQKAKEDDDDLRMELDQGIGELMGLLQGVKKPTPKQSEEAPAHDSNGPVVNSDRQRLLDGMDRDKADKEYDVRLKELARDTRAKPSERSKTAEEKAQEEAERLKVLEEKRLKRMRGEEVEDDVARDDVGDDHDLEGDEDIPDEAAEFGFTASVSQPQEQSQQDVQPDEDEFDLDEDLVASDEDVELSGDESDNSSDDEAEIDAPEDEEDEFVKDILGPQTTSGSNDVKLGEKGATSTGSGLAFTYNCPRSHPELLELVQDLPPDQLITVIQRIRALYHPSLSAANKEAMAGFSCSLVDHLAYMGRNKQPMAVVEQIIRHLHSLSRTYPTQIADQFRQNLASFRERGQPDAGDLVILTAIGSIYPTSDHWHQVVTPAVTLMARWLGLNAPSTAKHAPTSTLMTGAFFVALCLKYQGLSKRYVPEALRFTLQVLSTSTVDNTGLAPHIANLMGMADLWQDKSAFIEIFTPALAVLKKRHAKKQHQTLTIMLQQSRLRRRPLELHHHRKLPIRTSVPKFEENFNPDKHYDPDKERSDAKKLEKEYKRERKGALRELRKDANFIAREQLKEKRTRDEEYEKKYRRLVASVQAEEGAESNAYAREKAKRTGKR</sequence>
<feature type="compositionally biased region" description="Acidic residues" evidence="7">
    <location>
        <begin position="215"/>
        <end position="230"/>
    </location>
</feature>
<dbReference type="EMBL" id="ML993600">
    <property type="protein sequence ID" value="KAF2165484.1"/>
    <property type="molecule type" value="Genomic_DNA"/>
</dbReference>
<dbReference type="OrthoDB" id="441771at2759"/>
<comment type="subcellular location">
    <subcellularLocation>
        <location evidence="1">Nucleus</location>
        <location evidence="1">Nucleolus</location>
    </subcellularLocation>
</comment>
<dbReference type="PANTHER" id="PTHR23183">
    <property type="entry name" value="NOP14"/>
    <property type="match status" value="1"/>
</dbReference>
<dbReference type="GeneID" id="54570608"/>
<gene>
    <name evidence="8" type="ORF">M409DRAFT_67297</name>
</gene>
<dbReference type="RefSeq" id="XP_033666373.1">
    <property type="nucleotide sequence ID" value="XM_033817336.1"/>
</dbReference>
<evidence type="ECO:0000313" key="9">
    <source>
        <dbReference type="Proteomes" id="UP000799537"/>
    </source>
</evidence>
<feature type="region of interest" description="Disordered" evidence="7">
    <location>
        <begin position="1"/>
        <end position="42"/>
    </location>
</feature>
<comment type="similarity">
    <text evidence="2">Belongs to the NOP14 family.</text>
</comment>
<proteinExistence type="inferred from homology"/>
<dbReference type="PANTHER" id="PTHR23183:SF0">
    <property type="entry name" value="NUCLEOLAR PROTEIN 14"/>
    <property type="match status" value="1"/>
</dbReference>
<name>A0A6A6CE54_ZASCE</name>
<feature type="compositionally biased region" description="Acidic residues" evidence="7">
    <location>
        <begin position="183"/>
        <end position="203"/>
    </location>
</feature>
<dbReference type="InterPro" id="IPR007276">
    <property type="entry name" value="Nop14"/>
</dbReference>
<evidence type="ECO:0000256" key="1">
    <source>
        <dbReference type="ARBA" id="ARBA00004604"/>
    </source>
</evidence>